<evidence type="ECO:0000313" key="2">
    <source>
        <dbReference type="Proteomes" id="UP000265520"/>
    </source>
</evidence>
<organism evidence="1 2">
    <name type="scientific">Trifolium medium</name>
    <dbReference type="NCBI Taxonomy" id="97028"/>
    <lineage>
        <taxon>Eukaryota</taxon>
        <taxon>Viridiplantae</taxon>
        <taxon>Streptophyta</taxon>
        <taxon>Embryophyta</taxon>
        <taxon>Tracheophyta</taxon>
        <taxon>Spermatophyta</taxon>
        <taxon>Magnoliopsida</taxon>
        <taxon>eudicotyledons</taxon>
        <taxon>Gunneridae</taxon>
        <taxon>Pentapetalae</taxon>
        <taxon>rosids</taxon>
        <taxon>fabids</taxon>
        <taxon>Fabales</taxon>
        <taxon>Fabaceae</taxon>
        <taxon>Papilionoideae</taxon>
        <taxon>50 kb inversion clade</taxon>
        <taxon>NPAAA clade</taxon>
        <taxon>Hologalegina</taxon>
        <taxon>IRL clade</taxon>
        <taxon>Trifolieae</taxon>
        <taxon>Trifolium</taxon>
    </lineage>
</organism>
<sequence length="58" mass="6567">WRGGGGNNTRHRPGEAVVIILVLCLEQQHYYEDVEALVEVGNWWSIESWTVDAPITCV</sequence>
<dbReference type="AlphaFoldDB" id="A0A392VIB7"/>
<keyword evidence="2" id="KW-1185">Reference proteome</keyword>
<comment type="caution">
    <text evidence="1">The sequence shown here is derived from an EMBL/GenBank/DDBJ whole genome shotgun (WGS) entry which is preliminary data.</text>
</comment>
<dbReference type="EMBL" id="LXQA011159095">
    <property type="protein sequence ID" value="MCI87162.1"/>
    <property type="molecule type" value="Genomic_DNA"/>
</dbReference>
<reference evidence="1 2" key="1">
    <citation type="journal article" date="2018" name="Front. Plant Sci.">
        <title>Red Clover (Trifolium pratense) and Zigzag Clover (T. medium) - A Picture of Genomic Similarities and Differences.</title>
        <authorList>
            <person name="Dluhosova J."/>
            <person name="Istvanek J."/>
            <person name="Nedelnik J."/>
            <person name="Repkova J."/>
        </authorList>
    </citation>
    <scope>NUCLEOTIDE SEQUENCE [LARGE SCALE GENOMIC DNA]</scope>
    <source>
        <strain evidence="2">cv. 10/8</strain>
        <tissue evidence="1">Leaf</tissue>
    </source>
</reference>
<proteinExistence type="predicted"/>
<evidence type="ECO:0000313" key="1">
    <source>
        <dbReference type="EMBL" id="MCI87162.1"/>
    </source>
</evidence>
<protein>
    <submittedName>
        <fullName evidence="1">Uncharacterized protein</fullName>
    </submittedName>
</protein>
<name>A0A392VIB7_9FABA</name>
<accession>A0A392VIB7</accession>
<feature type="non-terminal residue" evidence="1">
    <location>
        <position position="1"/>
    </location>
</feature>
<dbReference type="Proteomes" id="UP000265520">
    <property type="component" value="Unassembled WGS sequence"/>
</dbReference>